<organism evidence="1 2">
    <name type="scientific">Trichonephila clavata</name>
    <name type="common">Joro spider</name>
    <name type="synonym">Nephila clavata</name>
    <dbReference type="NCBI Taxonomy" id="2740835"/>
    <lineage>
        <taxon>Eukaryota</taxon>
        <taxon>Metazoa</taxon>
        <taxon>Ecdysozoa</taxon>
        <taxon>Arthropoda</taxon>
        <taxon>Chelicerata</taxon>
        <taxon>Arachnida</taxon>
        <taxon>Araneae</taxon>
        <taxon>Araneomorphae</taxon>
        <taxon>Entelegynae</taxon>
        <taxon>Araneoidea</taxon>
        <taxon>Nephilidae</taxon>
        <taxon>Trichonephila</taxon>
    </lineage>
</organism>
<dbReference type="EMBL" id="BMAO01005452">
    <property type="protein sequence ID" value="GFR01539.1"/>
    <property type="molecule type" value="Genomic_DNA"/>
</dbReference>
<keyword evidence="2" id="KW-1185">Reference proteome</keyword>
<sequence>MSWLCFRCSRRPRPPSSPPLLEYEVHYRLGQMMNKILIAFVGSKGSGRNTLAWRFRNLEEDRSSNEQISSLFKRHVFIDLTSRPAVHSRGQLMLDIRIVPPELNAEGCPFFSRSGEIKNCAALVFCVDIADNKSSNDFYVWMRKARHSVDRMPRF</sequence>
<evidence type="ECO:0000313" key="1">
    <source>
        <dbReference type="EMBL" id="GFR01539.1"/>
    </source>
</evidence>
<dbReference type="InterPro" id="IPR027417">
    <property type="entry name" value="P-loop_NTPase"/>
</dbReference>
<accession>A0A8X6LC09</accession>
<proteinExistence type="predicted"/>
<name>A0A8X6LC09_TRICU</name>
<evidence type="ECO:0000313" key="2">
    <source>
        <dbReference type="Proteomes" id="UP000887116"/>
    </source>
</evidence>
<protein>
    <submittedName>
        <fullName evidence="1">Uncharacterized protein</fullName>
    </submittedName>
</protein>
<dbReference type="AlphaFoldDB" id="A0A8X6LC09"/>
<reference evidence="1" key="1">
    <citation type="submission" date="2020-07" db="EMBL/GenBank/DDBJ databases">
        <title>Multicomponent nature underlies the extraordinary mechanical properties of spider dragline silk.</title>
        <authorList>
            <person name="Kono N."/>
            <person name="Nakamura H."/>
            <person name="Mori M."/>
            <person name="Yoshida Y."/>
            <person name="Ohtoshi R."/>
            <person name="Malay A.D."/>
            <person name="Moran D.A.P."/>
            <person name="Tomita M."/>
            <person name="Numata K."/>
            <person name="Arakawa K."/>
        </authorList>
    </citation>
    <scope>NUCLEOTIDE SEQUENCE</scope>
</reference>
<dbReference type="OrthoDB" id="6428733at2759"/>
<gene>
    <name evidence="1" type="primary">AVEN_73994_1</name>
    <name evidence="1" type="ORF">TNCT_297381</name>
</gene>
<dbReference type="Proteomes" id="UP000887116">
    <property type="component" value="Unassembled WGS sequence"/>
</dbReference>
<comment type="caution">
    <text evidence="1">The sequence shown here is derived from an EMBL/GenBank/DDBJ whole genome shotgun (WGS) entry which is preliminary data.</text>
</comment>
<dbReference type="SUPFAM" id="SSF52540">
    <property type="entry name" value="P-loop containing nucleoside triphosphate hydrolases"/>
    <property type="match status" value="1"/>
</dbReference>